<dbReference type="Pfam" id="PF04055">
    <property type="entry name" value="Radical_SAM"/>
    <property type="match status" value="1"/>
</dbReference>
<dbReference type="NCBIfam" id="TIGR04085">
    <property type="entry name" value="rSAM_more_4Fe4S"/>
    <property type="match status" value="1"/>
</dbReference>
<keyword evidence="2" id="KW-0949">S-adenosyl-L-methionine</keyword>
<evidence type="ECO:0000256" key="3">
    <source>
        <dbReference type="ARBA" id="ARBA00022723"/>
    </source>
</evidence>
<organism evidence="8 9">
    <name type="scientific">candidate division KD3-62 bacterium DG_56</name>
    <dbReference type="NCBI Taxonomy" id="1704032"/>
    <lineage>
        <taxon>Bacteria</taxon>
        <taxon>candidate division KD3-62</taxon>
    </lineage>
</organism>
<dbReference type="InterPro" id="IPR023885">
    <property type="entry name" value="4Fe4S-binding_SPASM_dom"/>
</dbReference>
<dbReference type="PANTHER" id="PTHR43273:SF3">
    <property type="entry name" value="ANAEROBIC SULFATASE-MATURATING ENZYME HOMOLOG ASLB-RELATED"/>
    <property type="match status" value="1"/>
</dbReference>
<keyword evidence="5" id="KW-0411">Iron-sulfur</keyword>
<dbReference type="AlphaFoldDB" id="A0A0S7XLY4"/>
<dbReference type="SUPFAM" id="SSF102114">
    <property type="entry name" value="Radical SAM enzymes"/>
    <property type="match status" value="1"/>
</dbReference>
<accession>A0A0S7XLY4</accession>
<evidence type="ECO:0000259" key="7">
    <source>
        <dbReference type="PROSITE" id="PS51918"/>
    </source>
</evidence>
<dbReference type="PROSITE" id="PS51918">
    <property type="entry name" value="RADICAL_SAM"/>
    <property type="match status" value="1"/>
</dbReference>
<dbReference type="GO" id="GO:0046872">
    <property type="term" value="F:metal ion binding"/>
    <property type="evidence" value="ECO:0007669"/>
    <property type="project" value="UniProtKB-KW"/>
</dbReference>
<reference evidence="8 9" key="1">
    <citation type="journal article" date="2015" name="Microbiome">
        <title>Genomic resolution of linkages in carbon, nitrogen, and sulfur cycling among widespread estuary sediment bacteria.</title>
        <authorList>
            <person name="Baker B.J."/>
            <person name="Lazar C.S."/>
            <person name="Teske A.P."/>
            <person name="Dick G.J."/>
        </authorList>
    </citation>
    <scope>NUCLEOTIDE SEQUENCE [LARGE SCALE GENOMIC DNA]</scope>
    <source>
        <strain evidence="8">DG_56</strain>
    </source>
</reference>
<dbReference type="Pfam" id="PF13186">
    <property type="entry name" value="SPASM"/>
    <property type="match status" value="1"/>
</dbReference>
<evidence type="ECO:0000256" key="2">
    <source>
        <dbReference type="ARBA" id="ARBA00022691"/>
    </source>
</evidence>
<dbReference type="PANTHER" id="PTHR43273">
    <property type="entry name" value="ANAEROBIC SULFATASE-MATURATING ENZYME HOMOLOG ASLB-RELATED"/>
    <property type="match status" value="1"/>
</dbReference>
<evidence type="ECO:0000256" key="1">
    <source>
        <dbReference type="ARBA" id="ARBA00001966"/>
    </source>
</evidence>
<keyword evidence="3" id="KW-0479">Metal-binding</keyword>
<comment type="similarity">
    <text evidence="6">Belongs to the radical SAM superfamily. Anaerobic sulfatase-maturating enzyme family.</text>
</comment>
<dbReference type="SFLD" id="SFLDS00029">
    <property type="entry name" value="Radical_SAM"/>
    <property type="match status" value="1"/>
</dbReference>
<dbReference type="SFLD" id="SFLDG01067">
    <property type="entry name" value="SPASM/twitch_domain_containing"/>
    <property type="match status" value="1"/>
</dbReference>
<dbReference type="InterPro" id="IPR013785">
    <property type="entry name" value="Aldolase_TIM"/>
</dbReference>
<dbReference type="InterPro" id="IPR007197">
    <property type="entry name" value="rSAM"/>
</dbReference>
<evidence type="ECO:0000313" key="8">
    <source>
        <dbReference type="EMBL" id="KPJ63418.1"/>
    </source>
</evidence>
<dbReference type="InterPro" id="IPR023867">
    <property type="entry name" value="Sulphatase_maturase_rSAM"/>
</dbReference>
<dbReference type="NCBIfam" id="TIGR03942">
    <property type="entry name" value="sulfatase_rSAM"/>
    <property type="match status" value="1"/>
</dbReference>
<keyword evidence="4" id="KW-0408">Iron</keyword>
<evidence type="ECO:0000256" key="6">
    <source>
        <dbReference type="ARBA" id="ARBA00023601"/>
    </source>
</evidence>
<dbReference type="CDD" id="cd01335">
    <property type="entry name" value="Radical_SAM"/>
    <property type="match status" value="1"/>
</dbReference>
<evidence type="ECO:0000256" key="5">
    <source>
        <dbReference type="ARBA" id="ARBA00023014"/>
    </source>
</evidence>
<dbReference type="Proteomes" id="UP000052020">
    <property type="component" value="Unassembled WGS sequence"/>
</dbReference>
<protein>
    <recommendedName>
        <fullName evidence="7">Radical SAM core domain-containing protein</fullName>
    </recommendedName>
</protein>
<dbReference type="GO" id="GO:0051536">
    <property type="term" value="F:iron-sulfur cluster binding"/>
    <property type="evidence" value="ECO:0007669"/>
    <property type="project" value="UniProtKB-KW"/>
</dbReference>
<feature type="domain" description="Radical SAM core" evidence="7">
    <location>
        <begin position="1"/>
        <end position="227"/>
    </location>
</feature>
<dbReference type="SFLD" id="SFLDG01072">
    <property type="entry name" value="dehydrogenase_like"/>
    <property type="match status" value="1"/>
</dbReference>
<dbReference type="SFLD" id="SFLDG01384">
    <property type="entry name" value="thioether_bond_formation_requi"/>
    <property type="match status" value="1"/>
</dbReference>
<sequence>MADFQLLIKPVSADCNLVCDYCFYRRTLAQYPEPRHRMSPETLERMISLALAAGYPDTTVFAWQGGEPTLAGIDFYRQALRLMNRHGRDRQPVGNALQTNGVLLDHEWARLCADYSILVGVSLDGPREIHDRWRTTAAGGGSFDTVMRGIGHLRAAGAEFNILTMVTATSAPHGELIYRFLREHGFAHLQFIPCVEVNPQTGGPTEHTPPPEAYGEFMCAVFDAWRREAASGVSVRLFDAMMRHALTGESGLCELGAGCGSYYVVEYNGDVYPCDFFVAPEWHLGNLHEQSFDEIRQTARWQQFVAQRDGNAAACGDCRWFDLCRGGCSKDRLPAGGAQMRSYLCRSHQRFFEHAAEALREIAQQRCPSVSS</sequence>
<comment type="cofactor">
    <cofactor evidence="1">
        <name>[4Fe-4S] cluster</name>
        <dbReference type="ChEBI" id="CHEBI:49883"/>
    </cofactor>
</comment>
<dbReference type="EMBL" id="LIZY01000085">
    <property type="protein sequence ID" value="KPJ63418.1"/>
    <property type="molecule type" value="Genomic_DNA"/>
</dbReference>
<evidence type="ECO:0000313" key="9">
    <source>
        <dbReference type="Proteomes" id="UP000052020"/>
    </source>
</evidence>
<comment type="caution">
    <text evidence="8">The sequence shown here is derived from an EMBL/GenBank/DDBJ whole genome shotgun (WGS) entry which is preliminary data.</text>
</comment>
<proteinExistence type="inferred from homology"/>
<name>A0A0S7XLY4_9BACT</name>
<gene>
    <name evidence="8" type="ORF">AMK68_03925</name>
</gene>
<dbReference type="GO" id="GO:0016491">
    <property type="term" value="F:oxidoreductase activity"/>
    <property type="evidence" value="ECO:0007669"/>
    <property type="project" value="InterPro"/>
</dbReference>
<dbReference type="SFLD" id="SFLDG01386">
    <property type="entry name" value="main_SPASM_domain-containing"/>
    <property type="match status" value="1"/>
</dbReference>
<dbReference type="InterPro" id="IPR058240">
    <property type="entry name" value="rSAM_sf"/>
</dbReference>
<evidence type="ECO:0000256" key="4">
    <source>
        <dbReference type="ARBA" id="ARBA00023004"/>
    </source>
</evidence>
<dbReference type="Gene3D" id="3.20.20.70">
    <property type="entry name" value="Aldolase class I"/>
    <property type="match status" value="1"/>
</dbReference>